<accession>A0A1X6YGJ8</accession>
<feature type="transmembrane region" description="Helical" evidence="5">
    <location>
        <begin position="79"/>
        <end position="102"/>
    </location>
</feature>
<feature type="transmembrane region" description="Helical" evidence="5">
    <location>
        <begin position="141"/>
        <end position="161"/>
    </location>
</feature>
<feature type="transmembrane region" description="Helical" evidence="5">
    <location>
        <begin position="6"/>
        <end position="26"/>
    </location>
</feature>
<name>A0A1X6YGJ8_9RHOB</name>
<comment type="subcellular location">
    <subcellularLocation>
        <location evidence="1">Membrane</location>
        <topology evidence="1">Multi-pass membrane protein</topology>
    </subcellularLocation>
</comment>
<dbReference type="RefSeq" id="WP_085886540.1">
    <property type="nucleotide sequence ID" value="NZ_FWFN01000001.1"/>
</dbReference>
<proteinExistence type="predicted"/>
<keyword evidence="8" id="KW-1185">Reference proteome</keyword>
<evidence type="ECO:0000313" key="7">
    <source>
        <dbReference type="EMBL" id="SLN20197.1"/>
    </source>
</evidence>
<evidence type="ECO:0000259" key="6">
    <source>
        <dbReference type="Pfam" id="PF07298"/>
    </source>
</evidence>
<evidence type="ECO:0000256" key="4">
    <source>
        <dbReference type="ARBA" id="ARBA00023136"/>
    </source>
</evidence>
<sequence>MTGWSEYALALAIFVTSHFLPRVGGLRERLIGTFGRRVYFAAYGMLSLCLLAWLIVAAGRAPYVALWPQLPWTRWVPNVVMPVAFVLAVCGIGLPAAVTLGGKSKARFDPANPGFAAITRHPLFLSLALWSAAHLFPNGDLAHAILFGSFFAMALAAIPAFDAKARHCLGDQAEAYFRATALLSPVPLFDGAWRRSNDRRLALRAVLGLVLWQGALQLHDLAGVSPFPL</sequence>
<feature type="domain" description="NnrU" evidence="6">
    <location>
        <begin position="8"/>
        <end position="226"/>
    </location>
</feature>
<gene>
    <name evidence="7" type="ORF">PSM7751_00672</name>
</gene>
<dbReference type="InterPro" id="IPR009915">
    <property type="entry name" value="NnrU_dom"/>
</dbReference>
<evidence type="ECO:0000256" key="1">
    <source>
        <dbReference type="ARBA" id="ARBA00004141"/>
    </source>
</evidence>
<evidence type="ECO:0000256" key="5">
    <source>
        <dbReference type="SAM" id="Phobius"/>
    </source>
</evidence>
<keyword evidence="3 5" id="KW-1133">Transmembrane helix</keyword>
<evidence type="ECO:0000313" key="8">
    <source>
        <dbReference type="Proteomes" id="UP000193963"/>
    </source>
</evidence>
<keyword evidence="2 5" id="KW-0812">Transmembrane</keyword>
<dbReference type="OrthoDB" id="7828645at2"/>
<evidence type="ECO:0000256" key="3">
    <source>
        <dbReference type="ARBA" id="ARBA00022989"/>
    </source>
</evidence>
<dbReference type="Proteomes" id="UP000193963">
    <property type="component" value="Unassembled WGS sequence"/>
</dbReference>
<dbReference type="Pfam" id="PF07298">
    <property type="entry name" value="NnrU"/>
    <property type="match status" value="1"/>
</dbReference>
<dbReference type="EMBL" id="FWFN01000001">
    <property type="protein sequence ID" value="SLN20197.1"/>
    <property type="molecule type" value="Genomic_DNA"/>
</dbReference>
<reference evidence="7 8" key="1">
    <citation type="submission" date="2017-03" db="EMBL/GenBank/DDBJ databases">
        <authorList>
            <person name="Afonso C.L."/>
            <person name="Miller P.J."/>
            <person name="Scott M.A."/>
            <person name="Spackman E."/>
            <person name="Goraichik I."/>
            <person name="Dimitrov K.M."/>
            <person name="Suarez D.L."/>
            <person name="Swayne D.E."/>
        </authorList>
    </citation>
    <scope>NUCLEOTIDE SEQUENCE [LARGE SCALE GENOMIC DNA]</scope>
    <source>
        <strain evidence="7 8">CECT 7751</strain>
    </source>
</reference>
<dbReference type="GO" id="GO:0016020">
    <property type="term" value="C:membrane"/>
    <property type="evidence" value="ECO:0007669"/>
    <property type="project" value="UniProtKB-SubCell"/>
</dbReference>
<keyword evidence="4 5" id="KW-0472">Membrane</keyword>
<dbReference type="AlphaFoldDB" id="A0A1X6YGJ8"/>
<protein>
    <submittedName>
        <fullName evidence="7">NnrU protein</fullName>
    </submittedName>
</protein>
<organism evidence="7 8">
    <name type="scientific">Pseudooceanicola marinus</name>
    <dbReference type="NCBI Taxonomy" id="396013"/>
    <lineage>
        <taxon>Bacteria</taxon>
        <taxon>Pseudomonadati</taxon>
        <taxon>Pseudomonadota</taxon>
        <taxon>Alphaproteobacteria</taxon>
        <taxon>Rhodobacterales</taxon>
        <taxon>Paracoccaceae</taxon>
        <taxon>Pseudooceanicola</taxon>
    </lineage>
</organism>
<feature type="transmembrane region" description="Helical" evidence="5">
    <location>
        <begin position="38"/>
        <end position="59"/>
    </location>
</feature>
<evidence type="ECO:0000256" key="2">
    <source>
        <dbReference type="ARBA" id="ARBA00022692"/>
    </source>
</evidence>
<feature type="transmembrane region" description="Helical" evidence="5">
    <location>
        <begin position="114"/>
        <end position="135"/>
    </location>
</feature>